<dbReference type="EMBL" id="FOUB01000039">
    <property type="protein sequence ID" value="SFM62082.1"/>
    <property type="molecule type" value="Genomic_DNA"/>
</dbReference>
<dbReference type="Proteomes" id="UP000183287">
    <property type="component" value="Unassembled WGS sequence"/>
</dbReference>
<reference evidence="2" key="1">
    <citation type="submission" date="2016-10" db="EMBL/GenBank/DDBJ databases">
        <authorList>
            <person name="Varghese N."/>
            <person name="Submissions S."/>
        </authorList>
    </citation>
    <scope>NUCLEOTIDE SEQUENCE [LARGE SCALE GENOMIC DNA]</scope>
    <source>
        <strain evidence="2">Nm44</strain>
    </source>
</reference>
<dbReference type="RefSeq" id="WP_074906070.1">
    <property type="nucleotide sequence ID" value="NZ_FOUB01000039.1"/>
</dbReference>
<sequence length="135" mass="15413">MKKKLRDTLIEIDRAWQAEGILRLMFQDEARFGRVSDTHRCRCSQPIRPLCQARITREYVYAYAAVSVADGELDTPILPQANSHCRQLFLDEVASVIPMTRLSWDSMGQDGIVVTLLNFHIICAYSCCRPIVNPI</sequence>
<evidence type="ECO:0000313" key="2">
    <source>
        <dbReference type="Proteomes" id="UP000183287"/>
    </source>
</evidence>
<proteinExistence type="predicted"/>
<gene>
    <name evidence="1" type="ORF">SAMN05421863_103936</name>
</gene>
<evidence type="ECO:0008006" key="3">
    <source>
        <dbReference type="Google" id="ProtNLM"/>
    </source>
</evidence>
<name>A0A1I4SC84_9PROT</name>
<dbReference type="AlphaFoldDB" id="A0A1I4SC84"/>
<evidence type="ECO:0000313" key="1">
    <source>
        <dbReference type="EMBL" id="SFM62082.1"/>
    </source>
</evidence>
<dbReference type="OrthoDB" id="8901601at2"/>
<keyword evidence="2" id="KW-1185">Reference proteome</keyword>
<organism evidence="1 2">
    <name type="scientific">Nitrosomonas communis</name>
    <dbReference type="NCBI Taxonomy" id="44574"/>
    <lineage>
        <taxon>Bacteria</taxon>
        <taxon>Pseudomonadati</taxon>
        <taxon>Pseudomonadota</taxon>
        <taxon>Betaproteobacteria</taxon>
        <taxon>Nitrosomonadales</taxon>
        <taxon>Nitrosomonadaceae</taxon>
        <taxon>Nitrosomonas</taxon>
    </lineage>
</organism>
<protein>
    <recommendedName>
        <fullName evidence="3">DDE superfamily endonuclease</fullName>
    </recommendedName>
</protein>
<accession>A0A1I4SC84</accession>